<organism evidence="3 4">
    <name type="scientific">Apibacter muscae</name>
    <dbReference type="NCBI Taxonomy" id="2509004"/>
    <lineage>
        <taxon>Bacteria</taxon>
        <taxon>Pseudomonadati</taxon>
        <taxon>Bacteroidota</taxon>
        <taxon>Flavobacteriia</taxon>
        <taxon>Flavobacteriales</taxon>
        <taxon>Weeksellaceae</taxon>
        <taxon>Apibacter</taxon>
    </lineage>
</organism>
<evidence type="ECO:0000256" key="2">
    <source>
        <dbReference type="SAM" id="MobiDB-lite"/>
    </source>
</evidence>
<protein>
    <submittedName>
        <fullName evidence="3">Uncharacterized protein</fullName>
    </submittedName>
</protein>
<dbReference type="Proteomes" id="UP000319499">
    <property type="component" value="Unassembled WGS sequence"/>
</dbReference>
<proteinExistence type="predicted"/>
<dbReference type="AlphaFoldDB" id="A0A563D9B5"/>
<reference evidence="3 4" key="1">
    <citation type="submission" date="2019-02" db="EMBL/GenBank/DDBJ databases">
        <title>Apibacter muscae sp. nov.: a novel member of the house fly microbiota.</title>
        <authorList>
            <person name="Park R."/>
        </authorList>
    </citation>
    <scope>NUCLEOTIDE SEQUENCE [LARGE SCALE GENOMIC DNA]</scope>
    <source>
        <strain evidence="3 4">AL1</strain>
    </source>
</reference>
<sequence>MKVKITIIVVLFFWVVGKAQDIENITYTDKDNKEVPAFSFSLPVCNKETVLSVWKNFIKKQGGKARGGVINKLNGVNLKFDPKGDLWNGTLVYEYVDDKNMNIFTSFQDSEGIYINDKLNEKSLALPVLNDFKNNMNLTCTQQDLVGAKNYNLSLEKERIRNTDRILFLEKGIQQTNNRIEVLNSQTSDIDEAKVSKLKEDIQNYQKEISQLKEQNLSLEKEIEAQKIVIQHFQDRLDGLEGNGNNNDPKILSNEWDQKESINDNSNNSLNDSQSTEKLDNIDQVESLDDSLELDFNQ</sequence>
<evidence type="ECO:0000256" key="1">
    <source>
        <dbReference type="SAM" id="Coils"/>
    </source>
</evidence>
<feature type="compositionally biased region" description="Acidic residues" evidence="2">
    <location>
        <begin position="286"/>
        <end position="298"/>
    </location>
</feature>
<keyword evidence="1" id="KW-0175">Coiled coil</keyword>
<feature type="coiled-coil region" evidence="1">
    <location>
        <begin position="188"/>
        <end position="229"/>
    </location>
</feature>
<gene>
    <name evidence="3" type="ORF">ETU09_08835</name>
</gene>
<name>A0A563D9B5_9FLAO</name>
<feature type="compositionally biased region" description="Low complexity" evidence="2">
    <location>
        <begin position="263"/>
        <end position="274"/>
    </location>
</feature>
<evidence type="ECO:0000313" key="4">
    <source>
        <dbReference type="Proteomes" id="UP000319499"/>
    </source>
</evidence>
<dbReference type="OrthoDB" id="1454231at2"/>
<comment type="caution">
    <text evidence="3">The sequence shown here is derived from an EMBL/GenBank/DDBJ whole genome shotgun (WGS) entry which is preliminary data.</text>
</comment>
<feature type="region of interest" description="Disordered" evidence="2">
    <location>
        <begin position="260"/>
        <end position="298"/>
    </location>
</feature>
<dbReference type="RefSeq" id="WP_146263077.1">
    <property type="nucleotide sequence ID" value="NZ_SELG01000041.1"/>
</dbReference>
<keyword evidence="4" id="KW-1185">Reference proteome</keyword>
<dbReference type="EMBL" id="SELH01000025">
    <property type="protein sequence ID" value="TWP26659.1"/>
    <property type="molecule type" value="Genomic_DNA"/>
</dbReference>
<evidence type="ECO:0000313" key="3">
    <source>
        <dbReference type="EMBL" id="TWP26659.1"/>
    </source>
</evidence>
<accession>A0A563D9B5</accession>